<dbReference type="GO" id="GO:0005576">
    <property type="term" value="C:extracellular region"/>
    <property type="evidence" value="ECO:0007669"/>
    <property type="project" value="UniProtKB-SubCell"/>
</dbReference>
<sequence length="897" mass="92990">MVTTPAIWKAPFQVNTSDGNSDQSDGQMVALPDGGFLVVWTDESGVHDPSGSAIVGQRYDFRGEKVGGEVVLGSGPASQDSPSVAVLADGGIAVAYRDTSGDDVLVRRFDANLAFVAADSIKVDGDVASDPRIIADPSGGYVIGYTLEFEPEDPGGVEPTGPSYVGMMRFVSASGVPGPEIEVARVRYEDLAFNGDERVWLDPLDIGFLSNGHVVVLDHAIGSGGDGQYSVVNVTTYDQAGVELTTLSVPGGYLNFDHDLAALEDGFAVTWRAAGGGIKLNLYSDAGSLLRQVQVSSGDPLRQMEPQIVAAPEGGFLVTWYDRPERTYKGRLFDADGDPIVDEFVFGSGRPVFLADGRIGLVDTRLDGGDSDIVGAIWDPRTGTVTGTEGADNLTAVASGVTVRGRGGDDHLVGSLAADVLDGGAGNDRLEGRAGDDVYRVDSAGDLVVEAVGEGNDRLYTTVSYVLRAGAEVEQILAADRAATTAINLTGNEFSQSILGNAGANILRGGGGEDTLRGFDGNDTYYVDSAGDVVLEAVGGGTDRVLTTTGYTLRAGSEIERLEILGRAGTEQIFLTGNAFDQTILGNDGVNAIRGGGGTDVMYGFGGDDVYYVDGASDVVIEAVGGGNDRVFTTASYTLRAGSEIEQLRVQDLASTTAINLTGNAFAQTLLGNAGNNRLDGKGGADTMRGFAGDDTYIVDDAGDVIIEAAGQGNDTVITSVSYALAAGVSIETLRTSDGAGTAAIDLAGNAFANRIIGNAGSNVIQGGAGADAMYAGLDTARDTFVYASRTDSGGGTNVADWDQIMQFRASAFAGDTTSDLIDLSLIDADTTKPGDQAFRFVTDFTVADPSEVKGQVRTVKSGSNVNVQVDFDGDAQVDMVIRVVNVASLSQADFVL</sequence>
<dbReference type="GO" id="GO:0005509">
    <property type="term" value="F:calcium ion binding"/>
    <property type="evidence" value="ECO:0007669"/>
    <property type="project" value="InterPro"/>
</dbReference>
<comment type="subcellular location">
    <subcellularLocation>
        <location evidence="1">Secreted</location>
    </subcellularLocation>
</comment>
<reference evidence="3 4" key="1">
    <citation type="submission" date="2019-03" db="EMBL/GenBank/DDBJ databases">
        <title>Genomic Encyclopedia of Type Strains, Phase IV (KMG-IV): sequencing the most valuable type-strain genomes for metagenomic binning, comparative biology and taxonomic classification.</title>
        <authorList>
            <person name="Goeker M."/>
        </authorList>
    </citation>
    <scope>NUCLEOTIDE SEQUENCE [LARGE SCALE GENOMIC DNA]</scope>
    <source>
        <strain evidence="3 4">DSM 25903</strain>
    </source>
</reference>
<dbReference type="Gene3D" id="2.150.10.10">
    <property type="entry name" value="Serralysin-like metalloprotease, C-terminal"/>
    <property type="match status" value="3"/>
</dbReference>
<dbReference type="EMBL" id="SNZR01000015">
    <property type="protein sequence ID" value="TDR88120.1"/>
    <property type="molecule type" value="Genomic_DNA"/>
</dbReference>
<dbReference type="AlphaFoldDB" id="A0A4R7BR23"/>
<dbReference type="PRINTS" id="PR00313">
    <property type="entry name" value="CABNDNGRPT"/>
</dbReference>
<evidence type="ECO:0000313" key="4">
    <source>
        <dbReference type="Proteomes" id="UP000295122"/>
    </source>
</evidence>
<proteinExistence type="predicted"/>
<gene>
    <name evidence="3" type="ORF">EV668_3988</name>
</gene>
<keyword evidence="2" id="KW-0964">Secreted</keyword>
<accession>A0A4R7BR23</accession>
<evidence type="ECO:0000313" key="3">
    <source>
        <dbReference type="EMBL" id="TDR88120.1"/>
    </source>
</evidence>
<dbReference type="InterPro" id="IPR011049">
    <property type="entry name" value="Serralysin-like_metalloprot_C"/>
</dbReference>
<dbReference type="Pfam" id="PF00353">
    <property type="entry name" value="HemolysinCabind"/>
    <property type="match status" value="5"/>
</dbReference>
<dbReference type="Proteomes" id="UP000295122">
    <property type="component" value="Unassembled WGS sequence"/>
</dbReference>
<dbReference type="RefSeq" id="WP_166652561.1">
    <property type="nucleotide sequence ID" value="NZ_SNZR01000015.1"/>
</dbReference>
<protein>
    <submittedName>
        <fullName evidence="3">Ca2+-binding RTX toxin-like protein</fullName>
    </submittedName>
</protein>
<comment type="caution">
    <text evidence="3">The sequence shown here is derived from an EMBL/GenBank/DDBJ whole genome shotgun (WGS) entry which is preliminary data.</text>
</comment>
<evidence type="ECO:0000256" key="2">
    <source>
        <dbReference type="ARBA" id="ARBA00022525"/>
    </source>
</evidence>
<dbReference type="SUPFAM" id="SSF51120">
    <property type="entry name" value="beta-Roll"/>
    <property type="match status" value="3"/>
</dbReference>
<dbReference type="PANTHER" id="PTHR38340">
    <property type="entry name" value="S-LAYER PROTEIN"/>
    <property type="match status" value="1"/>
</dbReference>
<evidence type="ECO:0000256" key="1">
    <source>
        <dbReference type="ARBA" id="ARBA00004613"/>
    </source>
</evidence>
<dbReference type="InterPro" id="IPR050557">
    <property type="entry name" value="RTX_toxin/Mannuronan_C5-epim"/>
</dbReference>
<dbReference type="InterPro" id="IPR001343">
    <property type="entry name" value="Hemolysn_Ca-bd"/>
</dbReference>
<organism evidence="3 4">
    <name type="scientific">Enterovirga rhinocerotis</name>
    <dbReference type="NCBI Taxonomy" id="1339210"/>
    <lineage>
        <taxon>Bacteria</taxon>
        <taxon>Pseudomonadati</taxon>
        <taxon>Pseudomonadota</taxon>
        <taxon>Alphaproteobacteria</taxon>
        <taxon>Hyphomicrobiales</taxon>
        <taxon>Methylobacteriaceae</taxon>
        <taxon>Enterovirga</taxon>
    </lineage>
</organism>
<keyword evidence="4" id="KW-1185">Reference proteome</keyword>
<name>A0A4R7BR23_9HYPH</name>
<dbReference type="PANTHER" id="PTHR38340:SF1">
    <property type="entry name" value="S-LAYER PROTEIN"/>
    <property type="match status" value="1"/>
</dbReference>